<accession>A0AAV7Z8S2</accession>
<evidence type="ECO:0000313" key="3">
    <source>
        <dbReference type="EMBL" id="KAJ6240094.1"/>
    </source>
</evidence>
<evidence type="ECO:0000256" key="1">
    <source>
        <dbReference type="SAM" id="MobiDB-lite"/>
    </source>
</evidence>
<gene>
    <name evidence="2" type="ORF">M0812_17630</name>
    <name evidence="3" type="ORF">M0813_24434</name>
</gene>
<organism evidence="2 4">
    <name type="scientific">Anaeramoeba flamelloides</name>
    <dbReference type="NCBI Taxonomy" id="1746091"/>
    <lineage>
        <taxon>Eukaryota</taxon>
        <taxon>Metamonada</taxon>
        <taxon>Anaeramoebidae</taxon>
        <taxon>Anaeramoeba</taxon>
    </lineage>
</organism>
<dbReference type="EMBL" id="JAOAOG010000213">
    <property type="protein sequence ID" value="KAJ6240094.1"/>
    <property type="molecule type" value="Genomic_DNA"/>
</dbReference>
<protein>
    <submittedName>
        <fullName evidence="2">Uncharacterized protein</fullName>
    </submittedName>
</protein>
<dbReference type="Proteomes" id="UP001146793">
    <property type="component" value="Unassembled WGS sequence"/>
</dbReference>
<dbReference type="Proteomes" id="UP001150062">
    <property type="component" value="Unassembled WGS sequence"/>
</dbReference>
<sequence length="133" mass="15514">MSSRHENDLLKILNLIREAGHSYFDLIGHVIKSEINSSEIEKSRLKVVKRIEKFETLLSQQKLQNLFICGDSLEDRNKKIQQLEQNDITFQKKVRENCQTALSFLETKNQPNKINTNNSKNNITNKVKTEELN</sequence>
<feature type="compositionally biased region" description="Low complexity" evidence="1">
    <location>
        <begin position="110"/>
        <end position="126"/>
    </location>
</feature>
<feature type="region of interest" description="Disordered" evidence="1">
    <location>
        <begin position="110"/>
        <end position="133"/>
    </location>
</feature>
<name>A0AAV7Z8S2_9EUKA</name>
<evidence type="ECO:0000313" key="5">
    <source>
        <dbReference type="Proteomes" id="UP001150062"/>
    </source>
</evidence>
<dbReference type="EMBL" id="JANTQA010000033">
    <property type="protein sequence ID" value="KAJ3438443.1"/>
    <property type="molecule type" value="Genomic_DNA"/>
</dbReference>
<proteinExistence type="predicted"/>
<keyword evidence="5" id="KW-1185">Reference proteome</keyword>
<evidence type="ECO:0000313" key="4">
    <source>
        <dbReference type="Proteomes" id="UP001146793"/>
    </source>
</evidence>
<dbReference type="AlphaFoldDB" id="A0AAV7Z8S2"/>
<comment type="caution">
    <text evidence="2">The sequence shown here is derived from an EMBL/GenBank/DDBJ whole genome shotgun (WGS) entry which is preliminary data.</text>
</comment>
<reference evidence="2" key="2">
    <citation type="submission" date="2022-08" db="EMBL/GenBank/DDBJ databases">
        <title>Novel sulphate-reducing endosymbionts in the free-living metamonad Anaeramoeba.</title>
        <authorList>
            <person name="Jerlstrom-Hultqvist J."/>
            <person name="Cepicka I."/>
            <person name="Gallot-Lavallee L."/>
            <person name="Salas-Leiva D."/>
            <person name="Curtis B.A."/>
            <person name="Zahonova K."/>
            <person name="Pipaliya S."/>
            <person name="Dacks J."/>
            <person name="Roger A.J."/>
        </authorList>
    </citation>
    <scope>NUCLEOTIDE SEQUENCE</scope>
    <source>
        <strain evidence="2">Busselton2</strain>
    </source>
</reference>
<reference evidence="3" key="1">
    <citation type="submission" date="2022-08" db="EMBL/GenBank/DDBJ databases">
        <title>Novel sulfate-reducing endosymbionts in the free-living metamonad Anaeramoeba.</title>
        <authorList>
            <person name="Jerlstrom-Hultqvist J."/>
            <person name="Cepicka I."/>
            <person name="Gallot-Lavallee L."/>
            <person name="Salas-Leiva D."/>
            <person name="Curtis B.A."/>
            <person name="Zahonova K."/>
            <person name="Pipaliya S."/>
            <person name="Dacks J."/>
            <person name="Roger A.J."/>
        </authorList>
    </citation>
    <scope>NUCLEOTIDE SEQUENCE</scope>
    <source>
        <strain evidence="3">Schooner1</strain>
    </source>
</reference>
<evidence type="ECO:0000313" key="2">
    <source>
        <dbReference type="EMBL" id="KAJ3438443.1"/>
    </source>
</evidence>